<accession>A0ABP9F8X8</accession>
<dbReference type="InterPro" id="IPR036692">
    <property type="entry name" value="Shew3726-like_sf"/>
</dbReference>
<protein>
    <submittedName>
        <fullName evidence="1">DUF1488 domain-containing protein</fullName>
    </submittedName>
</protein>
<keyword evidence="2" id="KW-1185">Reference proteome</keyword>
<dbReference type="Gene3D" id="3.30.160.140">
    <property type="entry name" value="Shew3726-like"/>
    <property type="match status" value="1"/>
</dbReference>
<reference evidence="2" key="1">
    <citation type="journal article" date="2019" name="Int. J. Syst. Evol. Microbiol.">
        <title>The Global Catalogue of Microorganisms (GCM) 10K type strain sequencing project: providing services to taxonomists for standard genome sequencing and annotation.</title>
        <authorList>
            <consortium name="The Broad Institute Genomics Platform"/>
            <consortium name="The Broad Institute Genome Sequencing Center for Infectious Disease"/>
            <person name="Wu L."/>
            <person name="Ma J."/>
        </authorList>
    </citation>
    <scope>NUCLEOTIDE SEQUENCE [LARGE SCALE GENOMIC DNA]</scope>
    <source>
        <strain evidence="2">JCM 18401</strain>
    </source>
</reference>
<evidence type="ECO:0000313" key="1">
    <source>
        <dbReference type="EMBL" id="GAA4895427.1"/>
    </source>
</evidence>
<dbReference type="Pfam" id="PF07369">
    <property type="entry name" value="DUF1488"/>
    <property type="match status" value="1"/>
</dbReference>
<name>A0ABP9F8X8_9GAMM</name>
<dbReference type="Proteomes" id="UP001499988">
    <property type="component" value="Unassembled WGS sequence"/>
</dbReference>
<dbReference type="RefSeq" id="WP_345336333.1">
    <property type="nucleotide sequence ID" value="NZ_BAABJZ010000095.1"/>
</dbReference>
<dbReference type="EMBL" id="BAABJZ010000095">
    <property type="protein sequence ID" value="GAA4895427.1"/>
    <property type="molecule type" value="Genomic_DNA"/>
</dbReference>
<dbReference type="InterPro" id="IPR009962">
    <property type="entry name" value="DUF1488"/>
</dbReference>
<comment type="caution">
    <text evidence="1">The sequence shown here is derived from an EMBL/GenBank/DDBJ whole genome shotgun (WGS) entry which is preliminary data.</text>
</comment>
<sequence length="91" mass="10674">MNQQILFNEQIELDWQQQWFRFDAILAGQRVPCFITLAQLGRRWSRPIPDPESASVAFEQLRFDLEEEAESLIEDEAFDAQGRIWLGHPAI</sequence>
<evidence type="ECO:0000313" key="2">
    <source>
        <dbReference type="Proteomes" id="UP001499988"/>
    </source>
</evidence>
<gene>
    <name evidence="1" type="ORF">GCM10023333_30770</name>
</gene>
<organism evidence="1 2">
    <name type="scientific">Ferrimonas pelagia</name>
    <dbReference type="NCBI Taxonomy" id="1177826"/>
    <lineage>
        <taxon>Bacteria</taxon>
        <taxon>Pseudomonadati</taxon>
        <taxon>Pseudomonadota</taxon>
        <taxon>Gammaproteobacteria</taxon>
        <taxon>Alteromonadales</taxon>
        <taxon>Ferrimonadaceae</taxon>
        <taxon>Ferrimonas</taxon>
    </lineage>
</organism>
<dbReference type="SUPFAM" id="SSF160272">
    <property type="entry name" value="Shew3726-like"/>
    <property type="match status" value="1"/>
</dbReference>
<proteinExistence type="predicted"/>